<sequence length="466" mass="51489">MENITSNISSRFDARLAIQKAVAKMPRTSSLEVTASGGTRASFRPDIKSRPVATETATPETSVDRPTVADLSPQTAQSPSRTHRYPTAERVTQLLVGGVKRNLDRAMGRPQALDAARTWIVETVLAKNEGVKDEDRAARTDQVKNLDVVAFWAAFDAVRADCVRPDQATVAHTSESLLAALAGADQVTTGDVLEISDEPEITVVQKPAPRAKSTKTAPRPQAERRPQRRSLERLPLTTPGHLDDVVALFIERNVENGMPADRALSSACGRMFREIETYTTLSPEDVESLKRQVRAKLPKRGPAPAPVPVPFTVWGQIDREIDLHTKRNEEERGLSHDDALRSAVGLVWCQVDEDPTLSTDEREECIRLCQARLPAREEATHRASRGMEFLDRACPIREPKQTSGKPLTREEQEARAAEKKADRKARAEKSAEKSQARGECEMHTIAATKPKKEKKSKGNRGERAEA</sequence>
<protein>
    <submittedName>
        <fullName evidence="2">Uncharacterized protein</fullName>
    </submittedName>
</protein>
<gene>
    <name evidence="2" type="ORF">A3E39_00680</name>
</gene>
<dbReference type="EMBL" id="MGEH01000004">
    <property type="protein sequence ID" value="OGL79625.1"/>
    <property type="molecule type" value="Genomic_DNA"/>
</dbReference>
<organism evidence="2 3">
    <name type="scientific">Candidatus Uhrbacteria bacterium RIFCSPHIGHO2_12_FULL_60_25</name>
    <dbReference type="NCBI Taxonomy" id="1802399"/>
    <lineage>
        <taxon>Bacteria</taxon>
        <taxon>Candidatus Uhriibacteriota</taxon>
    </lineage>
</organism>
<feature type="compositionally biased region" description="Basic and acidic residues" evidence="1">
    <location>
        <begin position="221"/>
        <end position="232"/>
    </location>
</feature>
<dbReference type="AlphaFoldDB" id="A0A1F7UN13"/>
<accession>A0A1F7UN13</accession>
<evidence type="ECO:0000256" key="1">
    <source>
        <dbReference type="SAM" id="MobiDB-lite"/>
    </source>
</evidence>
<evidence type="ECO:0000313" key="2">
    <source>
        <dbReference type="EMBL" id="OGL79625.1"/>
    </source>
</evidence>
<feature type="region of interest" description="Disordered" evidence="1">
    <location>
        <begin position="26"/>
        <end position="86"/>
    </location>
</feature>
<feature type="compositionally biased region" description="Basic residues" evidence="1">
    <location>
        <begin position="449"/>
        <end position="458"/>
    </location>
</feature>
<feature type="region of interest" description="Disordered" evidence="1">
    <location>
        <begin position="394"/>
        <end position="466"/>
    </location>
</feature>
<feature type="compositionally biased region" description="Polar residues" evidence="1">
    <location>
        <begin position="27"/>
        <end position="39"/>
    </location>
</feature>
<name>A0A1F7UN13_9BACT</name>
<feature type="region of interest" description="Disordered" evidence="1">
    <location>
        <begin position="205"/>
        <end position="236"/>
    </location>
</feature>
<proteinExistence type="predicted"/>
<dbReference type="Proteomes" id="UP000176603">
    <property type="component" value="Unassembled WGS sequence"/>
</dbReference>
<feature type="compositionally biased region" description="Basic and acidic residues" evidence="1">
    <location>
        <begin position="407"/>
        <end position="442"/>
    </location>
</feature>
<reference evidence="2 3" key="1">
    <citation type="journal article" date="2016" name="Nat. Commun.">
        <title>Thousands of microbial genomes shed light on interconnected biogeochemical processes in an aquifer system.</title>
        <authorList>
            <person name="Anantharaman K."/>
            <person name="Brown C.T."/>
            <person name="Hug L.A."/>
            <person name="Sharon I."/>
            <person name="Castelle C.J."/>
            <person name="Probst A.J."/>
            <person name="Thomas B.C."/>
            <person name="Singh A."/>
            <person name="Wilkins M.J."/>
            <person name="Karaoz U."/>
            <person name="Brodie E.L."/>
            <person name="Williams K.H."/>
            <person name="Hubbard S.S."/>
            <person name="Banfield J.F."/>
        </authorList>
    </citation>
    <scope>NUCLEOTIDE SEQUENCE [LARGE SCALE GENOMIC DNA]</scope>
</reference>
<comment type="caution">
    <text evidence="2">The sequence shown here is derived from an EMBL/GenBank/DDBJ whole genome shotgun (WGS) entry which is preliminary data.</text>
</comment>
<evidence type="ECO:0000313" key="3">
    <source>
        <dbReference type="Proteomes" id="UP000176603"/>
    </source>
</evidence>